<dbReference type="RefSeq" id="WP_197161024.1">
    <property type="nucleotide sequence ID" value="NZ_JADZGI010000001.1"/>
</dbReference>
<proteinExistence type="predicted"/>
<evidence type="ECO:0000313" key="4">
    <source>
        <dbReference type="Proteomes" id="UP000617634"/>
    </source>
</evidence>
<dbReference type="Pfam" id="PF13144">
    <property type="entry name" value="ChapFlgA"/>
    <property type="match status" value="1"/>
</dbReference>
<feature type="signal peptide" evidence="1">
    <location>
        <begin position="1"/>
        <end position="18"/>
    </location>
</feature>
<feature type="chain" id="PRO_5037048101" evidence="1">
    <location>
        <begin position="19"/>
        <end position="170"/>
    </location>
</feature>
<dbReference type="GO" id="GO:0044780">
    <property type="term" value="P:bacterial-type flagellum assembly"/>
    <property type="evidence" value="ECO:0007669"/>
    <property type="project" value="InterPro"/>
</dbReference>
<evidence type="ECO:0000259" key="2">
    <source>
        <dbReference type="Pfam" id="PF13144"/>
    </source>
</evidence>
<dbReference type="PANTHER" id="PTHR36307">
    <property type="entry name" value="FLAGELLA BASAL BODY P-RING FORMATION PROTEIN FLGA"/>
    <property type="match status" value="1"/>
</dbReference>
<keyword evidence="3" id="KW-0966">Cell projection</keyword>
<dbReference type="InterPro" id="IPR039246">
    <property type="entry name" value="Flagellar_FlgA"/>
</dbReference>
<comment type="caution">
    <text evidence="3">The sequence shown here is derived from an EMBL/GenBank/DDBJ whole genome shotgun (WGS) entry which is preliminary data.</text>
</comment>
<gene>
    <name evidence="3" type="ORF">I5E68_04155</name>
</gene>
<name>A0A931HAZ1_9SPHN</name>
<reference evidence="3" key="1">
    <citation type="submission" date="2020-11" db="EMBL/GenBank/DDBJ databases">
        <title>Novosphingobium aureum sp. nov., a marine bacterium isolated from sediment of a salt flat.</title>
        <authorList>
            <person name="Yoo Y."/>
            <person name="Kim J.-J."/>
        </authorList>
    </citation>
    <scope>NUCLEOTIDE SEQUENCE</scope>
    <source>
        <strain evidence="3">YJ-S2-02</strain>
    </source>
</reference>
<keyword evidence="1" id="KW-0732">Signal</keyword>
<feature type="domain" description="Flagella basal body P-ring formation protein FlgA SAF" evidence="2">
    <location>
        <begin position="102"/>
        <end position="167"/>
    </location>
</feature>
<dbReference type="AlphaFoldDB" id="A0A931HAZ1"/>
<dbReference type="EMBL" id="JADZGI010000001">
    <property type="protein sequence ID" value="MBH0112146.1"/>
    <property type="molecule type" value="Genomic_DNA"/>
</dbReference>
<dbReference type="Gene3D" id="2.30.30.760">
    <property type="match status" value="1"/>
</dbReference>
<organism evidence="3 4">
    <name type="scientific">Novosphingobium aureum</name>
    <dbReference type="NCBI Taxonomy" id="2792964"/>
    <lineage>
        <taxon>Bacteria</taxon>
        <taxon>Pseudomonadati</taxon>
        <taxon>Pseudomonadota</taxon>
        <taxon>Alphaproteobacteria</taxon>
        <taxon>Sphingomonadales</taxon>
        <taxon>Sphingomonadaceae</taxon>
        <taxon>Novosphingobium</taxon>
    </lineage>
</organism>
<dbReference type="PANTHER" id="PTHR36307:SF1">
    <property type="entry name" value="FLAGELLA BASAL BODY P-RING FORMATION PROTEIN FLGA"/>
    <property type="match status" value="1"/>
</dbReference>
<evidence type="ECO:0000256" key="1">
    <source>
        <dbReference type="SAM" id="SignalP"/>
    </source>
</evidence>
<keyword evidence="3" id="KW-0969">Cilium</keyword>
<sequence length="170" mass="17634">MTFVLAIAMIAAPGTAGAGFADLDAIDRRIAAFTGAAVGAVGGAQTPLDRRLRLRLCQEPLALTWRSARQDSVLVQCPDPGGWRLFVPVVRPAVSAPAAPVPAPDVIARGDAVAIAVSGQGFTVSQPGEALESGAVGEWIRVRPASASRQRAEEMRARVIRPGLVAIPLP</sequence>
<accession>A0A931HAZ1</accession>
<dbReference type="InterPro" id="IPR017585">
    <property type="entry name" value="SAF_FlgA"/>
</dbReference>
<keyword evidence="4" id="KW-1185">Reference proteome</keyword>
<dbReference type="Proteomes" id="UP000617634">
    <property type="component" value="Unassembled WGS sequence"/>
</dbReference>
<protein>
    <submittedName>
        <fullName evidence="3">Flagella basal body P-ring formation protein FlgA</fullName>
    </submittedName>
</protein>
<evidence type="ECO:0000313" key="3">
    <source>
        <dbReference type="EMBL" id="MBH0112146.1"/>
    </source>
</evidence>
<keyword evidence="3" id="KW-0282">Flagellum</keyword>